<keyword evidence="5" id="KW-0808">Transferase</keyword>
<protein>
    <recommendedName>
        <fullName evidence="1">diguanylate cyclase</fullName>
        <ecNumber evidence="1">2.7.7.65</ecNumber>
    </recommendedName>
</protein>
<dbReference type="CDD" id="cd01949">
    <property type="entry name" value="GGDEF"/>
    <property type="match status" value="1"/>
</dbReference>
<accession>A0ABV4B712</accession>
<feature type="transmembrane region" description="Helical" evidence="3">
    <location>
        <begin position="30"/>
        <end position="48"/>
    </location>
</feature>
<feature type="transmembrane region" description="Helical" evidence="3">
    <location>
        <begin position="172"/>
        <end position="193"/>
    </location>
</feature>
<feature type="transmembrane region" description="Helical" evidence="3">
    <location>
        <begin position="205"/>
        <end position="225"/>
    </location>
</feature>
<dbReference type="InterPro" id="IPR043128">
    <property type="entry name" value="Rev_trsase/Diguanyl_cyclase"/>
</dbReference>
<evidence type="ECO:0000313" key="6">
    <source>
        <dbReference type="Proteomes" id="UP001562178"/>
    </source>
</evidence>
<dbReference type="InterPro" id="IPR029787">
    <property type="entry name" value="Nucleotide_cyclase"/>
</dbReference>
<dbReference type="PANTHER" id="PTHR45138">
    <property type="entry name" value="REGULATORY COMPONENTS OF SENSORY TRANSDUCTION SYSTEM"/>
    <property type="match status" value="1"/>
</dbReference>
<feature type="transmembrane region" description="Helical" evidence="3">
    <location>
        <begin position="131"/>
        <end position="152"/>
    </location>
</feature>
<keyword evidence="5" id="KW-0548">Nucleotidyltransferase</keyword>
<dbReference type="SUPFAM" id="SSF55073">
    <property type="entry name" value="Nucleotide cyclase"/>
    <property type="match status" value="1"/>
</dbReference>
<evidence type="ECO:0000256" key="2">
    <source>
        <dbReference type="ARBA" id="ARBA00034247"/>
    </source>
</evidence>
<feature type="transmembrane region" description="Helical" evidence="3">
    <location>
        <begin position="256"/>
        <end position="275"/>
    </location>
</feature>
<evidence type="ECO:0000256" key="3">
    <source>
        <dbReference type="SAM" id="Phobius"/>
    </source>
</evidence>
<organism evidence="5 6">
    <name type="scientific">Comamonas sediminis</name>
    <dbReference type="NCBI Taxonomy" id="1783360"/>
    <lineage>
        <taxon>Bacteria</taxon>
        <taxon>Pseudomonadati</taxon>
        <taxon>Pseudomonadota</taxon>
        <taxon>Betaproteobacteria</taxon>
        <taxon>Burkholderiales</taxon>
        <taxon>Comamonadaceae</taxon>
        <taxon>Comamonas</taxon>
    </lineage>
</organism>
<keyword evidence="3" id="KW-1133">Transmembrane helix</keyword>
<dbReference type="Gene3D" id="3.30.70.270">
    <property type="match status" value="1"/>
</dbReference>
<dbReference type="EMBL" id="JBGBDC010000009">
    <property type="protein sequence ID" value="MEY2253225.1"/>
    <property type="molecule type" value="Genomic_DNA"/>
</dbReference>
<dbReference type="Proteomes" id="UP001562178">
    <property type="component" value="Unassembled WGS sequence"/>
</dbReference>
<feature type="transmembrane region" description="Helical" evidence="3">
    <location>
        <begin position="78"/>
        <end position="95"/>
    </location>
</feature>
<dbReference type="GO" id="GO:0052621">
    <property type="term" value="F:diguanylate cyclase activity"/>
    <property type="evidence" value="ECO:0007669"/>
    <property type="project" value="UniProtKB-EC"/>
</dbReference>
<feature type="transmembrane region" description="Helical" evidence="3">
    <location>
        <begin position="101"/>
        <end position="119"/>
    </location>
</feature>
<sequence>MSGYISPIPLIPMPTASSVHPLEQPYSGRLLLCASMAVFAAAMVGILLRPLGYLSVFWPANQIVLVLLLRYPQLVRPVAIAALFASFVLADLITGTALWHSLGFTTANLCGAICGWLFLRRQSQRDLQMEGQYSALLVFFASGMASLASALIGGPISAWAFELSVTQAVVMWWTGEWMNAMVLLPFLLALPSARSAAAAQERRVWALKMLPALAVVVLETSSYLVGNKVGSLVFSLPALLWCALSYRILTTAIITMVVFVTKVIVISNIVGFIPANVLDVASLRLGITMLILGPLSVAGSHAARAELLHRMRYQAHHDSLTDVLSRNGFVQASHLLLKRLTHEGSSAAVLMLDLDHFKRVNDNHGHASGDRLLRDVSRVLTDSLRPQDVLGRVGGEEFAVVLPHISFDDATAIADRLCQTVRSGHFQTAHHEPLQATLSIGLAYSAALQPGDSLEDLLREADLALYQAKARGRDCAVWTAPR</sequence>
<dbReference type="SMART" id="SM00267">
    <property type="entry name" value="GGDEF"/>
    <property type="match status" value="1"/>
</dbReference>
<comment type="caution">
    <text evidence="5">The sequence shown here is derived from an EMBL/GenBank/DDBJ whole genome shotgun (WGS) entry which is preliminary data.</text>
</comment>
<dbReference type="InterPro" id="IPR000160">
    <property type="entry name" value="GGDEF_dom"/>
</dbReference>
<keyword evidence="6" id="KW-1185">Reference proteome</keyword>
<evidence type="ECO:0000313" key="5">
    <source>
        <dbReference type="EMBL" id="MEY2253225.1"/>
    </source>
</evidence>
<evidence type="ECO:0000259" key="4">
    <source>
        <dbReference type="PROSITE" id="PS50887"/>
    </source>
</evidence>
<name>A0ABV4B712_9BURK</name>
<evidence type="ECO:0000256" key="1">
    <source>
        <dbReference type="ARBA" id="ARBA00012528"/>
    </source>
</evidence>
<proteinExistence type="predicted"/>
<dbReference type="Pfam" id="PF00990">
    <property type="entry name" value="GGDEF"/>
    <property type="match status" value="1"/>
</dbReference>
<dbReference type="RefSeq" id="WP_369460892.1">
    <property type="nucleotide sequence ID" value="NZ_JBGBDC010000009.1"/>
</dbReference>
<dbReference type="InterPro" id="IPR050469">
    <property type="entry name" value="Diguanylate_Cyclase"/>
</dbReference>
<reference evidence="5 6" key="1">
    <citation type="journal article" date="2016" name="Int. J. Syst. Evol. Microbiol.">
        <title>Description of Comamonas sediminis sp. nov., isolated from lagoon sediments.</title>
        <authorList>
            <person name="Subhash Y."/>
            <person name="Bang J.J."/>
            <person name="You T.H."/>
            <person name="Lee S.S."/>
        </authorList>
    </citation>
    <scope>NUCLEOTIDE SEQUENCE [LARGE SCALE GENOMIC DNA]</scope>
    <source>
        <strain evidence="5 6">JCM 31169</strain>
    </source>
</reference>
<dbReference type="PANTHER" id="PTHR45138:SF9">
    <property type="entry name" value="DIGUANYLATE CYCLASE DGCM-RELATED"/>
    <property type="match status" value="1"/>
</dbReference>
<dbReference type="EC" id="2.7.7.65" evidence="1"/>
<keyword evidence="3" id="KW-0812">Transmembrane</keyword>
<feature type="domain" description="GGDEF" evidence="4">
    <location>
        <begin position="345"/>
        <end position="481"/>
    </location>
</feature>
<comment type="catalytic activity">
    <reaction evidence="2">
        <text>2 GTP = 3',3'-c-di-GMP + 2 diphosphate</text>
        <dbReference type="Rhea" id="RHEA:24898"/>
        <dbReference type="ChEBI" id="CHEBI:33019"/>
        <dbReference type="ChEBI" id="CHEBI:37565"/>
        <dbReference type="ChEBI" id="CHEBI:58805"/>
        <dbReference type="EC" id="2.7.7.65"/>
    </reaction>
</comment>
<dbReference type="PROSITE" id="PS50887">
    <property type="entry name" value="GGDEF"/>
    <property type="match status" value="1"/>
</dbReference>
<dbReference type="NCBIfam" id="TIGR00254">
    <property type="entry name" value="GGDEF"/>
    <property type="match status" value="1"/>
</dbReference>
<keyword evidence="3" id="KW-0472">Membrane</keyword>
<feature type="transmembrane region" description="Helical" evidence="3">
    <location>
        <begin position="281"/>
        <end position="303"/>
    </location>
</feature>
<gene>
    <name evidence="5" type="ORF">AB7A72_19555</name>
</gene>